<evidence type="ECO:0000313" key="1">
    <source>
        <dbReference type="EMBL" id="KAF7820437.1"/>
    </source>
</evidence>
<dbReference type="AlphaFoldDB" id="A0A834TE27"/>
<dbReference type="Proteomes" id="UP000634136">
    <property type="component" value="Unassembled WGS sequence"/>
</dbReference>
<keyword evidence="2" id="KW-1185">Reference proteome</keyword>
<sequence>MLLHHLAPHRRTLLLPSTKPCKMGFHQTGNTHPIQASLLELPPLHVPHSLYPLWPMLLSANPIQMSHSVAMQSECAASKLWSQGSHSQSAMAHHRHRTAKPVLSMKLCGRADRVKDQTHEVIEPLVITEGVVATLVGDHPHAGENAALESPIGRPEKVGKWVRKKVEENELKRERSKQCGGMAFLSWPRVKGGLVCGTLERGFCCSTDFGLGATRPPAPIVNSYGRPLYESRKVNRLGSVS</sequence>
<comment type="caution">
    <text evidence="1">The sequence shown here is derived from an EMBL/GenBank/DDBJ whole genome shotgun (WGS) entry which is preliminary data.</text>
</comment>
<organism evidence="1 2">
    <name type="scientific">Senna tora</name>
    <dbReference type="NCBI Taxonomy" id="362788"/>
    <lineage>
        <taxon>Eukaryota</taxon>
        <taxon>Viridiplantae</taxon>
        <taxon>Streptophyta</taxon>
        <taxon>Embryophyta</taxon>
        <taxon>Tracheophyta</taxon>
        <taxon>Spermatophyta</taxon>
        <taxon>Magnoliopsida</taxon>
        <taxon>eudicotyledons</taxon>
        <taxon>Gunneridae</taxon>
        <taxon>Pentapetalae</taxon>
        <taxon>rosids</taxon>
        <taxon>fabids</taxon>
        <taxon>Fabales</taxon>
        <taxon>Fabaceae</taxon>
        <taxon>Caesalpinioideae</taxon>
        <taxon>Cassia clade</taxon>
        <taxon>Senna</taxon>
    </lineage>
</organism>
<reference evidence="1" key="1">
    <citation type="submission" date="2020-09" db="EMBL/GenBank/DDBJ databases">
        <title>Genome-Enabled Discovery of Anthraquinone Biosynthesis in Senna tora.</title>
        <authorList>
            <person name="Kang S.-H."/>
            <person name="Pandey R.P."/>
            <person name="Lee C.-M."/>
            <person name="Sim J.-S."/>
            <person name="Jeong J.-T."/>
            <person name="Choi B.-S."/>
            <person name="Jung M."/>
            <person name="Ginzburg D."/>
            <person name="Zhao K."/>
            <person name="Won S.Y."/>
            <person name="Oh T.-J."/>
            <person name="Yu Y."/>
            <person name="Kim N.-H."/>
            <person name="Lee O.R."/>
            <person name="Lee T.-H."/>
            <person name="Bashyal P."/>
            <person name="Kim T.-S."/>
            <person name="Lee W.-H."/>
            <person name="Kawkins C."/>
            <person name="Kim C.-K."/>
            <person name="Kim J.S."/>
            <person name="Ahn B.O."/>
            <person name="Rhee S.Y."/>
            <person name="Sohng J.K."/>
        </authorList>
    </citation>
    <scope>NUCLEOTIDE SEQUENCE</scope>
    <source>
        <tissue evidence="1">Leaf</tissue>
    </source>
</reference>
<evidence type="ECO:0000313" key="2">
    <source>
        <dbReference type="Proteomes" id="UP000634136"/>
    </source>
</evidence>
<gene>
    <name evidence="1" type="ORF">G2W53_025892</name>
</gene>
<proteinExistence type="predicted"/>
<dbReference type="EMBL" id="JAAIUW010000008">
    <property type="protein sequence ID" value="KAF7820437.1"/>
    <property type="molecule type" value="Genomic_DNA"/>
</dbReference>
<protein>
    <submittedName>
        <fullName evidence="1">Omega-6 fatty acid desaturase, endoplasmic reticulum isozyme 1</fullName>
    </submittedName>
</protein>
<accession>A0A834TE27</accession>
<name>A0A834TE27_9FABA</name>